<evidence type="ECO:0000313" key="5">
    <source>
        <dbReference type="Proteomes" id="UP000014197"/>
    </source>
</evidence>
<reference evidence="3 5" key="2">
    <citation type="submission" date="2013-03" db="EMBL/GenBank/DDBJ databases">
        <title>The Genome Sequence of Enterococcus haemoperoxidus BAA-382 (PacBio/Illumina hybrid assembly).</title>
        <authorList>
            <consortium name="The Broad Institute Genomics Platform"/>
            <consortium name="The Broad Institute Genome Sequencing Center for Infectious Disease"/>
            <person name="Earl A."/>
            <person name="Russ C."/>
            <person name="Gilmore M."/>
            <person name="Surin D."/>
            <person name="Walker B."/>
            <person name="Young S."/>
            <person name="Zeng Q."/>
            <person name="Gargeya S."/>
            <person name="Fitzgerald M."/>
            <person name="Haas B."/>
            <person name="Abouelleil A."/>
            <person name="Allen A.W."/>
            <person name="Alvarado L."/>
            <person name="Arachchi H.M."/>
            <person name="Berlin A.M."/>
            <person name="Chapman S.B."/>
            <person name="Gainer-Dewar J."/>
            <person name="Goldberg J."/>
            <person name="Griggs A."/>
            <person name="Gujja S."/>
            <person name="Hansen M."/>
            <person name="Howarth C."/>
            <person name="Imamovic A."/>
            <person name="Ireland A."/>
            <person name="Larimer J."/>
            <person name="McCowan C."/>
            <person name="Murphy C."/>
            <person name="Pearson M."/>
            <person name="Poon T.W."/>
            <person name="Priest M."/>
            <person name="Roberts A."/>
            <person name="Saif S."/>
            <person name="Shea T."/>
            <person name="Sisk P."/>
            <person name="Sykes S."/>
            <person name="Wortman J."/>
            <person name="Nusbaum C."/>
            <person name="Birren B."/>
        </authorList>
    </citation>
    <scope>NUCLEOTIDE SEQUENCE [LARGE SCALE GENOMIC DNA]</scope>
    <source>
        <strain evidence="3 5">ATCC BAA-382</strain>
    </source>
</reference>
<organism evidence="2 4">
    <name type="scientific">Enterococcus haemoperoxidus ATCC BAA-382</name>
    <dbReference type="NCBI Taxonomy" id="1158608"/>
    <lineage>
        <taxon>Bacteria</taxon>
        <taxon>Bacillati</taxon>
        <taxon>Bacillota</taxon>
        <taxon>Bacilli</taxon>
        <taxon>Lactobacillales</taxon>
        <taxon>Enterococcaceae</taxon>
        <taxon>Enterococcus</taxon>
    </lineage>
</organism>
<keyword evidence="5" id="KW-1185">Reference proteome</keyword>
<dbReference type="Proteomes" id="UP000013858">
    <property type="component" value="Unassembled WGS sequence"/>
</dbReference>
<dbReference type="Gene3D" id="3.40.50.720">
    <property type="entry name" value="NAD(P)-binding Rossmann-like Domain"/>
    <property type="match status" value="1"/>
</dbReference>
<protein>
    <recommendedName>
        <fullName evidence="1">NAD(P)-binding domain-containing protein</fullName>
    </recommendedName>
</protein>
<sequence>MKIMILGAAGQISKMVTELILTETNHDLVLYGRDLSSRILVKDPKREVIIEGDFNDKDKLKQALTGVDIAYLNDMSSPNATQSIVETMEEYE</sequence>
<dbReference type="InterPro" id="IPR016040">
    <property type="entry name" value="NAD(P)-bd_dom"/>
</dbReference>
<name>R2T0Z6_9ENTE</name>
<dbReference type="SUPFAM" id="SSF51735">
    <property type="entry name" value="NAD(P)-binding Rossmann-fold domains"/>
    <property type="match status" value="1"/>
</dbReference>
<evidence type="ECO:0000259" key="1">
    <source>
        <dbReference type="Pfam" id="PF13460"/>
    </source>
</evidence>
<evidence type="ECO:0000313" key="3">
    <source>
        <dbReference type="EMBL" id="EOT62086.1"/>
    </source>
</evidence>
<reference evidence="2 4" key="1">
    <citation type="submission" date="2013-02" db="EMBL/GenBank/DDBJ databases">
        <title>The Genome Sequence of Enterococcus haemoperoxidus BAA-382.</title>
        <authorList>
            <consortium name="The Broad Institute Genome Sequencing Platform"/>
            <consortium name="The Broad Institute Genome Sequencing Center for Infectious Disease"/>
            <person name="Earl A.M."/>
            <person name="Gilmore M.S."/>
            <person name="Lebreton F."/>
            <person name="Walker B."/>
            <person name="Young S.K."/>
            <person name="Zeng Q."/>
            <person name="Gargeya S."/>
            <person name="Fitzgerald M."/>
            <person name="Haas B."/>
            <person name="Abouelleil A."/>
            <person name="Alvarado L."/>
            <person name="Arachchi H.M."/>
            <person name="Berlin A.M."/>
            <person name="Chapman S.B."/>
            <person name="Dewar J."/>
            <person name="Goldberg J."/>
            <person name="Griggs A."/>
            <person name="Gujja S."/>
            <person name="Hansen M."/>
            <person name="Howarth C."/>
            <person name="Imamovic A."/>
            <person name="Larimer J."/>
            <person name="McCowan C."/>
            <person name="Murphy C."/>
            <person name="Neiman D."/>
            <person name="Pearson M."/>
            <person name="Priest M."/>
            <person name="Roberts A."/>
            <person name="Saif S."/>
            <person name="Shea T."/>
            <person name="Sisk P."/>
            <person name="Sykes S."/>
            <person name="Wortman J."/>
            <person name="Nusbaum C."/>
            <person name="Birren B."/>
        </authorList>
    </citation>
    <scope>NUCLEOTIDE SEQUENCE [LARGE SCALE GENOMIC DNA]</scope>
    <source>
        <strain evidence="2 4">ATCC BAA-382</strain>
    </source>
</reference>
<dbReference type="RefSeq" id="WP_010761535.1">
    <property type="nucleotide sequence ID" value="NZ_KB946315.1"/>
</dbReference>
<dbReference type="AlphaFoldDB" id="R2T0Z6"/>
<dbReference type="PATRIC" id="fig|1158608.3.peg.1302"/>
<comment type="caution">
    <text evidence="2">The sequence shown here is derived from an EMBL/GenBank/DDBJ whole genome shotgun (WGS) entry which is preliminary data.</text>
</comment>
<dbReference type="OrthoDB" id="9803892at2"/>
<evidence type="ECO:0000313" key="2">
    <source>
        <dbReference type="EMBL" id="EOH98731.1"/>
    </source>
</evidence>
<dbReference type="eggNOG" id="COG0702">
    <property type="taxonomic scope" value="Bacteria"/>
</dbReference>
<proteinExistence type="predicted"/>
<dbReference type="InterPro" id="IPR036291">
    <property type="entry name" value="NAD(P)-bd_dom_sf"/>
</dbReference>
<dbReference type="Proteomes" id="UP000014197">
    <property type="component" value="Unassembled WGS sequence"/>
</dbReference>
<dbReference type="EMBL" id="AJAR01000012">
    <property type="protein sequence ID" value="EOH98731.1"/>
    <property type="molecule type" value="Genomic_DNA"/>
</dbReference>
<dbReference type="Pfam" id="PF13460">
    <property type="entry name" value="NAD_binding_10"/>
    <property type="match status" value="1"/>
</dbReference>
<evidence type="ECO:0000313" key="4">
    <source>
        <dbReference type="Proteomes" id="UP000013858"/>
    </source>
</evidence>
<feature type="domain" description="NAD(P)-binding" evidence="1">
    <location>
        <begin position="7"/>
        <end position="90"/>
    </location>
</feature>
<gene>
    <name evidence="3" type="ORF">I583_01086</name>
    <name evidence="2" type="ORF">UAW_01327</name>
</gene>
<dbReference type="EMBL" id="ASVY01000002">
    <property type="protein sequence ID" value="EOT62086.1"/>
    <property type="molecule type" value="Genomic_DNA"/>
</dbReference>
<dbReference type="STRING" id="155618.RV06_GL001416"/>
<accession>R2T0Z6</accession>